<dbReference type="OMA" id="HITIHEF"/>
<evidence type="ECO:0000313" key="3">
    <source>
        <dbReference type="Proteomes" id="UP000218811"/>
    </source>
</evidence>
<keyword evidence="1" id="KW-0732">Signal</keyword>
<organism evidence="2 3">
    <name type="scientific">Wolfiporia cocos (strain MD-104)</name>
    <name type="common">Brown rot fungus</name>
    <dbReference type="NCBI Taxonomy" id="742152"/>
    <lineage>
        <taxon>Eukaryota</taxon>
        <taxon>Fungi</taxon>
        <taxon>Dikarya</taxon>
        <taxon>Basidiomycota</taxon>
        <taxon>Agaricomycotina</taxon>
        <taxon>Agaricomycetes</taxon>
        <taxon>Polyporales</taxon>
        <taxon>Phaeolaceae</taxon>
        <taxon>Wolfiporia</taxon>
    </lineage>
</organism>
<reference evidence="2 3" key="1">
    <citation type="journal article" date="2012" name="Science">
        <title>The Paleozoic origin of enzymatic lignin decomposition reconstructed from 31 fungal genomes.</title>
        <authorList>
            <person name="Floudas D."/>
            <person name="Binder M."/>
            <person name="Riley R."/>
            <person name="Barry K."/>
            <person name="Blanchette R.A."/>
            <person name="Henrissat B."/>
            <person name="Martinez A.T."/>
            <person name="Otillar R."/>
            <person name="Spatafora J.W."/>
            <person name="Yadav J.S."/>
            <person name="Aerts A."/>
            <person name="Benoit I."/>
            <person name="Boyd A."/>
            <person name="Carlson A."/>
            <person name="Copeland A."/>
            <person name="Coutinho P.M."/>
            <person name="de Vries R.P."/>
            <person name="Ferreira P."/>
            <person name="Findley K."/>
            <person name="Foster B."/>
            <person name="Gaskell J."/>
            <person name="Glotzer D."/>
            <person name="Gorecki P."/>
            <person name="Heitman J."/>
            <person name="Hesse C."/>
            <person name="Hori C."/>
            <person name="Igarashi K."/>
            <person name="Jurgens J.A."/>
            <person name="Kallen N."/>
            <person name="Kersten P."/>
            <person name="Kohler A."/>
            <person name="Kuees U."/>
            <person name="Kumar T.K.A."/>
            <person name="Kuo A."/>
            <person name="LaButti K."/>
            <person name="Larrondo L.F."/>
            <person name="Lindquist E."/>
            <person name="Ling A."/>
            <person name="Lombard V."/>
            <person name="Lucas S."/>
            <person name="Lundell T."/>
            <person name="Martin R."/>
            <person name="McLaughlin D.J."/>
            <person name="Morgenstern I."/>
            <person name="Morin E."/>
            <person name="Murat C."/>
            <person name="Nagy L.G."/>
            <person name="Nolan M."/>
            <person name="Ohm R.A."/>
            <person name="Patyshakuliyeva A."/>
            <person name="Rokas A."/>
            <person name="Ruiz-Duenas F.J."/>
            <person name="Sabat G."/>
            <person name="Salamov A."/>
            <person name="Samejima M."/>
            <person name="Schmutz J."/>
            <person name="Slot J.C."/>
            <person name="St John F."/>
            <person name="Stenlid J."/>
            <person name="Sun H."/>
            <person name="Sun S."/>
            <person name="Syed K."/>
            <person name="Tsang A."/>
            <person name="Wiebenga A."/>
            <person name="Young D."/>
            <person name="Pisabarro A."/>
            <person name="Eastwood D.C."/>
            <person name="Martin F."/>
            <person name="Cullen D."/>
            <person name="Grigoriev I.V."/>
            <person name="Hibbett D.S."/>
        </authorList>
    </citation>
    <scope>NUCLEOTIDE SEQUENCE [LARGE SCALE GENOMIC DNA]</scope>
    <source>
        <strain evidence="2 3">MD-104</strain>
    </source>
</reference>
<proteinExistence type="predicted"/>
<protein>
    <submittedName>
        <fullName evidence="2">Uncharacterized protein</fullName>
    </submittedName>
</protein>
<sequence>KSKLNMLLPILVLPQEILAEIFITLSEAVGYQTFRYPYLGRSHDVRFLITHVCAHWRAVALSCPALWAALKVPSAPAMLQKVLERAKCTPLRLDACIQAHRSPSKDQTMSMLGHLSRIRTLSVTATPEMLNEIIDKMGGPTPLLELLKLIDTHSILRHGEVGPRSLPASLRNEPRPPIHELELENFPFRWTDIAFRSLSHLKLRSYRGPARLDNSFEDFFDALDHMPLLEILELEGVTPSLC</sequence>
<name>A0A2H3J3V2_WOLCO</name>
<feature type="signal peptide" evidence="1">
    <location>
        <begin position="1"/>
        <end position="19"/>
    </location>
</feature>
<keyword evidence="3" id="KW-1185">Reference proteome</keyword>
<dbReference type="OrthoDB" id="3181669at2759"/>
<feature type="non-terminal residue" evidence="2">
    <location>
        <position position="1"/>
    </location>
</feature>
<dbReference type="STRING" id="742152.A0A2H3J3V2"/>
<evidence type="ECO:0000256" key="1">
    <source>
        <dbReference type="SAM" id="SignalP"/>
    </source>
</evidence>
<evidence type="ECO:0000313" key="2">
    <source>
        <dbReference type="EMBL" id="PCH36355.1"/>
    </source>
</evidence>
<dbReference type="Proteomes" id="UP000218811">
    <property type="component" value="Unassembled WGS sequence"/>
</dbReference>
<dbReference type="EMBL" id="KB467876">
    <property type="protein sequence ID" value="PCH36355.1"/>
    <property type="molecule type" value="Genomic_DNA"/>
</dbReference>
<dbReference type="AlphaFoldDB" id="A0A2H3J3V2"/>
<gene>
    <name evidence="2" type="ORF">WOLCODRAFT_82058</name>
</gene>
<accession>A0A2H3J3V2</accession>
<dbReference type="Gene3D" id="1.20.1280.50">
    <property type="match status" value="1"/>
</dbReference>
<feature type="chain" id="PRO_5013971228" evidence="1">
    <location>
        <begin position="20"/>
        <end position="242"/>
    </location>
</feature>